<evidence type="ECO:0000313" key="2">
    <source>
        <dbReference type="Proteomes" id="UP001066276"/>
    </source>
</evidence>
<dbReference type="Proteomes" id="UP001066276">
    <property type="component" value="Chromosome 1_2"/>
</dbReference>
<protein>
    <submittedName>
        <fullName evidence="1">Uncharacterized protein</fullName>
    </submittedName>
</protein>
<reference evidence="1" key="1">
    <citation type="journal article" date="2022" name="bioRxiv">
        <title>Sequencing and chromosome-scale assembly of the giantPleurodeles waltlgenome.</title>
        <authorList>
            <person name="Brown T."/>
            <person name="Elewa A."/>
            <person name="Iarovenko S."/>
            <person name="Subramanian E."/>
            <person name="Araus A.J."/>
            <person name="Petzold A."/>
            <person name="Susuki M."/>
            <person name="Suzuki K.-i.T."/>
            <person name="Hayashi T."/>
            <person name="Toyoda A."/>
            <person name="Oliveira C."/>
            <person name="Osipova E."/>
            <person name="Leigh N.D."/>
            <person name="Simon A."/>
            <person name="Yun M.H."/>
        </authorList>
    </citation>
    <scope>NUCLEOTIDE SEQUENCE</scope>
    <source>
        <strain evidence="1">20211129_DDA</strain>
        <tissue evidence="1">Liver</tissue>
    </source>
</reference>
<evidence type="ECO:0000313" key="1">
    <source>
        <dbReference type="EMBL" id="KAJ1211116.1"/>
    </source>
</evidence>
<proteinExistence type="predicted"/>
<organism evidence="1 2">
    <name type="scientific">Pleurodeles waltl</name>
    <name type="common">Iberian ribbed newt</name>
    <dbReference type="NCBI Taxonomy" id="8319"/>
    <lineage>
        <taxon>Eukaryota</taxon>
        <taxon>Metazoa</taxon>
        <taxon>Chordata</taxon>
        <taxon>Craniata</taxon>
        <taxon>Vertebrata</taxon>
        <taxon>Euteleostomi</taxon>
        <taxon>Amphibia</taxon>
        <taxon>Batrachia</taxon>
        <taxon>Caudata</taxon>
        <taxon>Salamandroidea</taxon>
        <taxon>Salamandridae</taxon>
        <taxon>Pleurodelinae</taxon>
        <taxon>Pleurodeles</taxon>
    </lineage>
</organism>
<sequence>MQRRFRCYREGLQSCVAESGPLYRVMKVKQRKMRSRSLGSIRCVVRRSNDAVGRDEVTGSQLLQWRHGRWTYDTLVSAKSRRINGCSTRGL</sequence>
<gene>
    <name evidence="1" type="ORF">NDU88_006477</name>
</gene>
<accession>A0AAV7WDS0</accession>
<dbReference type="AlphaFoldDB" id="A0AAV7WDS0"/>
<comment type="caution">
    <text evidence="1">The sequence shown here is derived from an EMBL/GenBank/DDBJ whole genome shotgun (WGS) entry which is preliminary data.</text>
</comment>
<keyword evidence="2" id="KW-1185">Reference proteome</keyword>
<name>A0AAV7WDS0_PLEWA</name>
<dbReference type="EMBL" id="JANPWB010000002">
    <property type="protein sequence ID" value="KAJ1211116.1"/>
    <property type="molecule type" value="Genomic_DNA"/>
</dbReference>